<evidence type="ECO:0000313" key="2">
    <source>
        <dbReference type="Proteomes" id="UP000287615"/>
    </source>
</evidence>
<organism evidence="1 2">
    <name type="scientific">Candidatus Electrothrix marina</name>
    <dbReference type="NCBI Taxonomy" id="1859130"/>
    <lineage>
        <taxon>Bacteria</taxon>
        <taxon>Pseudomonadati</taxon>
        <taxon>Thermodesulfobacteriota</taxon>
        <taxon>Desulfobulbia</taxon>
        <taxon>Desulfobulbales</taxon>
        <taxon>Desulfobulbaceae</taxon>
        <taxon>Candidatus Electrothrix</taxon>
    </lineage>
</organism>
<proteinExistence type="predicted"/>
<gene>
    <name evidence="1" type="ORF">VU00_12272</name>
</gene>
<reference evidence="1 2" key="1">
    <citation type="submission" date="2017-01" db="EMBL/GenBank/DDBJ databases">
        <title>The cable genome- insights into the physiology and evolution of filamentous bacteria capable of sulfide oxidation via long distance electron transfer.</title>
        <authorList>
            <person name="Schreiber L."/>
            <person name="Bjerg J.T."/>
            <person name="Boggild A."/>
            <person name="Van De Vossenberg J."/>
            <person name="Meysman F."/>
            <person name="Nielsen L.P."/>
            <person name="Schramm A."/>
            <person name="Kjeldsen K.U."/>
        </authorList>
    </citation>
    <scope>NUCLEOTIDE SEQUENCE [LARGE SCALE GENOMIC DNA]</scope>
    <source>
        <strain evidence="1">A3</strain>
    </source>
</reference>
<dbReference type="EMBL" id="MTKR01000227">
    <property type="protein sequence ID" value="RWX49617.1"/>
    <property type="molecule type" value="Genomic_DNA"/>
</dbReference>
<comment type="caution">
    <text evidence="1">The sequence shown here is derived from an EMBL/GenBank/DDBJ whole genome shotgun (WGS) entry which is preliminary data.</text>
</comment>
<accession>A0A444J9A0</accession>
<dbReference type="AlphaFoldDB" id="A0A444J9A0"/>
<protein>
    <submittedName>
        <fullName evidence="1">Uncharacterized protein</fullName>
    </submittedName>
</protein>
<name>A0A444J9A0_9BACT</name>
<feature type="non-terminal residue" evidence="1">
    <location>
        <position position="1"/>
    </location>
</feature>
<sequence length="144" mass="17063">KIDPLSSITGRLSRDKYLTKQIPEYPVMQYANKNLPDSAKILCLFLGWRGYYLDRPHLFDSHSTPDLLLFWLGQPESSIETVLQNLQEQQISHLLIRTDLTTQWLHNGENHRQELWNLLSRNHLIAVHTHLNYILYQINFRSVR</sequence>
<dbReference type="Proteomes" id="UP000287615">
    <property type="component" value="Unassembled WGS sequence"/>
</dbReference>
<evidence type="ECO:0000313" key="1">
    <source>
        <dbReference type="EMBL" id="RWX49617.1"/>
    </source>
</evidence>